<dbReference type="Pfam" id="PF01483">
    <property type="entry name" value="P_proprotein"/>
    <property type="match status" value="1"/>
</dbReference>
<dbReference type="InterPro" id="IPR015500">
    <property type="entry name" value="Peptidase_S8_subtilisin-rel"/>
</dbReference>
<feature type="active site" description="Charge relay system" evidence="6 7">
    <location>
        <position position="490"/>
    </location>
</feature>
<dbReference type="PANTHER" id="PTHR43806">
    <property type="entry name" value="PEPTIDASE S8"/>
    <property type="match status" value="1"/>
</dbReference>
<dbReference type="InterPro" id="IPR022398">
    <property type="entry name" value="Peptidase_S8_His-AS"/>
</dbReference>
<dbReference type="Pfam" id="PF05922">
    <property type="entry name" value="Inhibitor_I9"/>
    <property type="match status" value="1"/>
</dbReference>
<dbReference type="SUPFAM" id="SSF54897">
    <property type="entry name" value="Protease propeptides/inhibitors"/>
    <property type="match status" value="1"/>
</dbReference>
<dbReference type="PROSITE" id="PS51829">
    <property type="entry name" value="P_HOMO_B"/>
    <property type="match status" value="1"/>
</dbReference>
<dbReference type="EMBL" id="PDGH01000102">
    <property type="protein sequence ID" value="POB46458.1"/>
    <property type="molecule type" value="Genomic_DNA"/>
</dbReference>
<dbReference type="PANTHER" id="PTHR43806:SF11">
    <property type="entry name" value="CEREVISIN-RELATED"/>
    <property type="match status" value="1"/>
</dbReference>
<dbReference type="PROSITE" id="PS51892">
    <property type="entry name" value="SUBTILASE"/>
    <property type="match status" value="1"/>
</dbReference>
<organism evidence="10 11">
    <name type="scientific">Vibrio vulnificus</name>
    <dbReference type="NCBI Taxonomy" id="672"/>
    <lineage>
        <taxon>Bacteria</taxon>
        <taxon>Pseudomonadati</taxon>
        <taxon>Pseudomonadota</taxon>
        <taxon>Gammaproteobacteria</taxon>
        <taxon>Vibrionales</taxon>
        <taxon>Vibrionaceae</taxon>
        <taxon>Vibrio</taxon>
    </lineage>
</organism>
<dbReference type="InterPro" id="IPR023828">
    <property type="entry name" value="Peptidase_S8_Ser-AS"/>
</dbReference>
<dbReference type="SUPFAM" id="SSF49785">
    <property type="entry name" value="Galactose-binding domain-like"/>
    <property type="match status" value="1"/>
</dbReference>
<feature type="chain" id="PRO_5015483944" evidence="8">
    <location>
        <begin position="30"/>
        <end position="674"/>
    </location>
</feature>
<dbReference type="Gene3D" id="3.50.30.30">
    <property type="match status" value="1"/>
</dbReference>
<protein>
    <submittedName>
        <fullName evidence="10">Peptidase S8</fullName>
    </submittedName>
</protein>
<dbReference type="RefSeq" id="WP_072610476.1">
    <property type="nucleotide sequence ID" value="NZ_JAERHQ010000023.1"/>
</dbReference>
<sequence>MHYTTTKASGILSLTALAAAIMTSTSAHAVPPMAFDESDLPTKYIVKFKEGSNARSAMTHNRFFAPNMVREAVLDKVKARKVERIGNQAIYSVEIDNSELSELRSHTDVEYVEVDPPRYLLSETTPWGYGAVNAQLLMDSDAGNRTVCIIDSGYDLSHNDLSGNRVNGSNDSGTGSWSDPGNNNAHGTHVAGTIAAIANNEGVKGIMPNQNVNLHIVKVFNESGWGYSSSLVKAIQTCADNGANVVNMSLGGSQSSRTEENALKTIYDQGVLLIAAAGNSGNTAHSYPASYDSVMSVAAVDSNNDHAAFSQATNQVEIAAPGVAILSTVTVGEGVLSDISLNGSSYFDRGVVPHNRLIVSGSNYVPAPVAGNVTAALASCDISSGQYVCGDMSGKVCLTERIDNQTASARPEINAVKACHDAGASAAIVYSNSALPGLQNPFVLDNNDSYRMVSMTVDRTLGLELANAVGQAVTVSTTTGRDYEYYNGTSMATPHVTGVAGLVWSFHPTCTAQQVRKALTATATDIDVAGRDNRTGYGLINADAAKAYLDAGCNGPVGTGGDTYTNSNVVSIPDNSRAGVISVLDVARSGDAGVVSIDLDISHTYIGDLKVTLTSPTGGEVVLHNNTGGSANDIRQSYQVDFSGFESQGVWELKAVDSARRDTGTINSWTLTFQ</sequence>
<dbReference type="CDD" id="cd07477">
    <property type="entry name" value="Peptidases_S8_Subtilisin_subset"/>
    <property type="match status" value="1"/>
</dbReference>
<dbReference type="Proteomes" id="UP000237466">
    <property type="component" value="Unassembled WGS sequence"/>
</dbReference>
<dbReference type="PROSITE" id="PS00138">
    <property type="entry name" value="SUBTILASE_SER"/>
    <property type="match status" value="1"/>
</dbReference>
<dbReference type="GO" id="GO:0004252">
    <property type="term" value="F:serine-type endopeptidase activity"/>
    <property type="evidence" value="ECO:0007669"/>
    <property type="project" value="UniProtKB-UniRule"/>
</dbReference>
<dbReference type="InterPro" id="IPR008979">
    <property type="entry name" value="Galactose-bd-like_sf"/>
</dbReference>
<evidence type="ECO:0000256" key="4">
    <source>
        <dbReference type="ARBA" id="ARBA00022801"/>
    </source>
</evidence>
<keyword evidence="8" id="KW-0732">Signal</keyword>
<evidence type="ECO:0000256" key="6">
    <source>
        <dbReference type="PIRSR" id="PIRSR615500-1"/>
    </source>
</evidence>
<dbReference type="Pfam" id="PF00082">
    <property type="entry name" value="Peptidase_S8"/>
    <property type="match status" value="2"/>
</dbReference>
<dbReference type="CDD" id="cd04817">
    <property type="entry name" value="PA_VapT_like"/>
    <property type="match status" value="1"/>
</dbReference>
<dbReference type="Gene3D" id="2.60.120.260">
    <property type="entry name" value="Galactose-binding domain-like"/>
    <property type="match status" value="1"/>
</dbReference>
<evidence type="ECO:0000256" key="5">
    <source>
        <dbReference type="ARBA" id="ARBA00022825"/>
    </source>
</evidence>
<proteinExistence type="inferred from homology"/>
<dbReference type="InterPro" id="IPR034202">
    <property type="entry name" value="Subtilisin_Carlsberg-like"/>
</dbReference>
<evidence type="ECO:0000313" key="10">
    <source>
        <dbReference type="EMBL" id="POB46458.1"/>
    </source>
</evidence>
<feature type="active site" description="Charge relay system" evidence="6 7">
    <location>
        <position position="186"/>
    </location>
</feature>
<accession>A0A2S3R0Z4</accession>
<evidence type="ECO:0000313" key="11">
    <source>
        <dbReference type="Proteomes" id="UP000237466"/>
    </source>
</evidence>
<dbReference type="GO" id="GO:0046872">
    <property type="term" value="F:metal ion binding"/>
    <property type="evidence" value="ECO:0007669"/>
    <property type="project" value="UniProtKB-KW"/>
</dbReference>
<evidence type="ECO:0000256" key="1">
    <source>
        <dbReference type="ARBA" id="ARBA00011073"/>
    </source>
</evidence>
<dbReference type="Gene3D" id="3.30.70.80">
    <property type="entry name" value="Peptidase S8 propeptide/proteinase inhibitor I9"/>
    <property type="match status" value="1"/>
</dbReference>
<reference evidence="10 11" key="1">
    <citation type="journal article" date="2018" name="Front. Microbiol.">
        <title>Phylogeny of Vibrio vulnificus from the Analysis of the Core-Genome: Implications for Intra-Species Taxonomy.</title>
        <authorList>
            <person name="Roig F.J."/>
            <person name="Gonzalez-Candelas F."/>
            <person name="Sanjuan E."/>
            <person name="Fouz B."/>
            <person name="Feil E.J."/>
            <person name="Llorens C."/>
            <person name="Baker-Austin C."/>
            <person name="Oliver J.D."/>
            <person name="Danin-Poleg Y."/>
            <person name="Gibas C.J."/>
            <person name="Kashi Y."/>
            <person name="Gulig P.A."/>
            <person name="Morrison S.S."/>
            <person name="Amaro C."/>
        </authorList>
    </citation>
    <scope>NUCLEOTIDE SEQUENCE [LARGE SCALE GENOMIC DNA]</scope>
    <source>
        <strain evidence="10 11">CECT4608</strain>
    </source>
</reference>
<dbReference type="InterPro" id="IPR050131">
    <property type="entry name" value="Peptidase_S8_subtilisin-like"/>
</dbReference>
<keyword evidence="2 7" id="KW-0645">Protease</keyword>
<evidence type="ECO:0000256" key="8">
    <source>
        <dbReference type="SAM" id="SignalP"/>
    </source>
</evidence>
<evidence type="ECO:0000256" key="2">
    <source>
        <dbReference type="ARBA" id="ARBA00022670"/>
    </source>
</evidence>
<dbReference type="InterPro" id="IPR036852">
    <property type="entry name" value="Peptidase_S8/S53_dom_sf"/>
</dbReference>
<dbReference type="InterPro" id="IPR000209">
    <property type="entry name" value="Peptidase_S8/S53_dom"/>
</dbReference>
<dbReference type="PROSITE" id="PS00137">
    <property type="entry name" value="SUBTILASE_HIS"/>
    <property type="match status" value="1"/>
</dbReference>
<dbReference type="Gene3D" id="3.40.50.200">
    <property type="entry name" value="Peptidase S8/S53 domain"/>
    <property type="match status" value="1"/>
</dbReference>
<feature type="active site" description="Charge relay system" evidence="6 7">
    <location>
        <position position="151"/>
    </location>
</feature>
<evidence type="ECO:0000256" key="7">
    <source>
        <dbReference type="PROSITE-ProRule" id="PRU01240"/>
    </source>
</evidence>
<dbReference type="InterPro" id="IPR037045">
    <property type="entry name" value="S8pro/Inhibitor_I9_sf"/>
</dbReference>
<comment type="caution">
    <text evidence="10">The sequence shown here is derived from an EMBL/GenBank/DDBJ whole genome shotgun (WGS) entry which is preliminary data.</text>
</comment>
<dbReference type="SUPFAM" id="SSF52743">
    <property type="entry name" value="Subtilisin-like"/>
    <property type="match status" value="1"/>
</dbReference>
<gene>
    <name evidence="10" type="ORF">CRN52_15015</name>
</gene>
<dbReference type="GO" id="GO:0005615">
    <property type="term" value="C:extracellular space"/>
    <property type="evidence" value="ECO:0007669"/>
    <property type="project" value="TreeGrafter"/>
</dbReference>
<dbReference type="InterPro" id="IPR002884">
    <property type="entry name" value="P_dom"/>
</dbReference>
<dbReference type="AlphaFoldDB" id="A0A2S3R0Z4"/>
<feature type="signal peptide" evidence="8">
    <location>
        <begin position="1"/>
        <end position="29"/>
    </location>
</feature>
<keyword evidence="5 7" id="KW-0720">Serine protease</keyword>
<comment type="similarity">
    <text evidence="1 7">Belongs to the peptidase S8 family.</text>
</comment>
<dbReference type="GO" id="GO:0006508">
    <property type="term" value="P:proteolysis"/>
    <property type="evidence" value="ECO:0007669"/>
    <property type="project" value="UniProtKB-KW"/>
</dbReference>
<keyword evidence="3" id="KW-0479">Metal-binding</keyword>
<name>A0A2S3R0Z4_VIBVL</name>
<dbReference type="PRINTS" id="PR00723">
    <property type="entry name" value="SUBTILISIN"/>
</dbReference>
<evidence type="ECO:0000259" key="9">
    <source>
        <dbReference type="PROSITE" id="PS51829"/>
    </source>
</evidence>
<dbReference type="InterPro" id="IPR010259">
    <property type="entry name" value="S8pro/Inhibitor_I9"/>
</dbReference>
<evidence type="ECO:0000256" key="3">
    <source>
        <dbReference type="ARBA" id="ARBA00022723"/>
    </source>
</evidence>
<keyword evidence="4 7" id="KW-0378">Hydrolase</keyword>
<feature type="domain" description="P/Homo B" evidence="9">
    <location>
        <begin position="554"/>
        <end position="674"/>
    </location>
</feature>